<protein>
    <submittedName>
        <fullName evidence="2">Uncharacterized protein</fullName>
    </submittedName>
</protein>
<evidence type="ECO:0000313" key="2">
    <source>
        <dbReference type="EMBL" id="KAG9449739.1"/>
    </source>
</evidence>
<gene>
    <name evidence="2" type="ORF">H6P81_009704</name>
</gene>
<dbReference type="Proteomes" id="UP000825729">
    <property type="component" value="Unassembled WGS sequence"/>
</dbReference>
<feature type="compositionally biased region" description="Gly residues" evidence="1">
    <location>
        <begin position="20"/>
        <end position="31"/>
    </location>
</feature>
<dbReference type="AlphaFoldDB" id="A0AAV7EMU2"/>
<dbReference type="EMBL" id="JAINDJ010000004">
    <property type="protein sequence ID" value="KAG9449739.1"/>
    <property type="molecule type" value="Genomic_DNA"/>
</dbReference>
<organism evidence="2 3">
    <name type="scientific">Aristolochia fimbriata</name>
    <name type="common">White veined hardy Dutchman's pipe vine</name>
    <dbReference type="NCBI Taxonomy" id="158543"/>
    <lineage>
        <taxon>Eukaryota</taxon>
        <taxon>Viridiplantae</taxon>
        <taxon>Streptophyta</taxon>
        <taxon>Embryophyta</taxon>
        <taxon>Tracheophyta</taxon>
        <taxon>Spermatophyta</taxon>
        <taxon>Magnoliopsida</taxon>
        <taxon>Magnoliidae</taxon>
        <taxon>Piperales</taxon>
        <taxon>Aristolochiaceae</taxon>
        <taxon>Aristolochia</taxon>
    </lineage>
</organism>
<keyword evidence="3" id="KW-1185">Reference proteome</keyword>
<feature type="compositionally biased region" description="Polar residues" evidence="1">
    <location>
        <begin position="1"/>
        <end position="11"/>
    </location>
</feature>
<sequence length="68" mass="7478">MKSQVIQQGQKENYKVRAGPRGGVGGRGGRGATHPPPPLTCQLDEGRDRNTKVDDPSKSLYQLIQIEY</sequence>
<evidence type="ECO:0000313" key="3">
    <source>
        <dbReference type="Proteomes" id="UP000825729"/>
    </source>
</evidence>
<feature type="compositionally biased region" description="Basic and acidic residues" evidence="1">
    <location>
        <begin position="44"/>
        <end position="55"/>
    </location>
</feature>
<proteinExistence type="predicted"/>
<name>A0AAV7EMU2_ARIFI</name>
<reference evidence="2 3" key="1">
    <citation type="submission" date="2021-07" db="EMBL/GenBank/DDBJ databases">
        <title>The Aristolochia fimbriata genome: insights into angiosperm evolution, floral development and chemical biosynthesis.</title>
        <authorList>
            <person name="Jiao Y."/>
        </authorList>
    </citation>
    <scope>NUCLEOTIDE SEQUENCE [LARGE SCALE GENOMIC DNA]</scope>
    <source>
        <strain evidence="2">IBCAS-2021</strain>
        <tissue evidence="2">Leaf</tissue>
    </source>
</reference>
<comment type="caution">
    <text evidence="2">The sequence shown here is derived from an EMBL/GenBank/DDBJ whole genome shotgun (WGS) entry which is preliminary data.</text>
</comment>
<feature type="region of interest" description="Disordered" evidence="1">
    <location>
        <begin position="1"/>
        <end position="55"/>
    </location>
</feature>
<accession>A0AAV7EMU2</accession>
<evidence type="ECO:0000256" key="1">
    <source>
        <dbReference type="SAM" id="MobiDB-lite"/>
    </source>
</evidence>